<comment type="caution">
    <text evidence="1">The sequence shown here is derived from an EMBL/GenBank/DDBJ whole genome shotgun (WGS) entry which is preliminary data.</text>
</comment>
<name>A0AAV4RLG2_CAEEX</name>
<dbReference type="EMBL" id="BPLR01008174">
    <property type="protein sequence ID" value="GIY22624.1"/>
    <property type="molecule type" value="Genomic_DNA"/>
</dbReference>
<dbReference type="Proteomes" id="UP001054945">
    <property type="component" value="Unassembled WGS sequence"/>
</dbReference>
<sequence length="73" mass="8379">MSVIRLFAVGHHRITFLLPSSIDQVNLNNRAAAQSIMEEEWTIIFTDLSQIERSSWSRCLPELFSQYTPVGIL</sequence>
<evidence type="ECO:0000313" key="1">
    <source>
        <dbReference type="EMBL" id="GIY22624.1"/>
    </source>
</evidence>
<protein>
    <submittedName>
        <fullName evidence="1">Uncharacterized protein</fullName>
    </submittedName>
</protein>
<gene>
    <name evidence="1" type="ORF">CEXT_558801</name>
</gene>
<evidence type="ECO:0000313" key="2">
    <source>
        <dbReference type="Proteomes" id="UP001054945"/>
    </source>
</evidence>
<dbReference type="AlphaFoldDB" id="A0AAV4RLG2"/>
<reference evidence="1 2" key="1">
    <citation type="submission" date="2021-06" db="EMBL/GenBank/DDBJ databases">
        <title>Caerostris extrusa draft genome.</title>
        <authorList>
            <person name="Kono N."/>
            <person name="Arakawa K."/>
        </authorList>
    </citation>
    <scope>NUCLEOTIDE SEQUENCE [LARGE SCALE GENOMIC DNA]</scope>
</reference>
<organism evidence="1 2">
    <name type="scientific">Caerostris extrusa</name>
    <name type="common">Bark spider</name>
    <name type="synonym">Caerostris bankana</name>
    <dbReference type="NCBI Taxonomy" id="172846"/>
    <lineage>
        <taxon>Eukaryota</taxon>
        <taxon>Metazoa</taxon>
        <taxon>Ecdysozoa</taxon>
        <taxon>Arthropoda</taxon>
        <taxon>Chelicerata</taxon>
        <taxon>Arachnida</taxon>
        <taxon>Araneae</taxon>
        <taxon>Araneomorphae</taxon>
        <taxon>Entelegynae</taxon>
        <taxon>Araneoidea</taxon>
        <taxon>Araneidae</taxon>
        <taxon>Caerostris</taxon>
    </lineage>
</organism>
<keyword evidence="2" id="KW-1185">Reference proteome</keyword>
<accession>A0AAV4RLG2</accession>
<proteinExistence type="predicted"/>